<dbReference type="InterPro" id="IPR006311">
    <property type="entry name" value="TAT_signal"/>
</dbReference>
<dbReference type="Pfam" id="PF04185">
    <property type="entry name" value="Phosphoesterase"/>
    <property type="match status" value="1"/>
</dbReference>
<protein>
    <recommendedName>
        <fullName evidence="2">phospholipase C</fullName>
        <ecNumber evidence="2">3.1.4.3</ecNumber>
    </recommendedName>
</protein>
<feature type="domain" description="Bacterial phospholipase C C-terminal" evidence="5">
    <location>
        <begin position="597"/>
        <end position="671"/>
    </location>
</feature>
<dbReference type="RefSeq" id="WP_093666410.1">
    <property type="nucleotide sequence ID" value="NZ_FOCF01000007.1"/>
</dbReference>
<name>A0A1H8GVB2_9SPHN</name>
<dbReference type="PANTHER" id="PTHR31956">
    <property type="entry name" value="NON-SPECIFIC PHOSPHOLIPASE C4-RELATED"/>
    <property type="match status" value="1"/>
</dbReference>
<comment type="similarity">
    <text evidence="1">Belongs to the bacterial phospholipase C family.</text>
</comment>
<evidence type="ECO:0000256" key="4">
    <source>
        <dbReference type="SAM" id="MobiDB-lite"/>
    </source>
</evidence>
<proteinExistence type="inferred from homology"/>
<reference evidence="7" key="1">
    <citation type="submission" date="2016-10" db="EMBL/GenBank/DDBJ databases">
        <authorList>
            <person name="Varghese N."/>
            <person name="Submissions S."/>
        </authorList>
    </citation>
    <scope>NUCLEOTIDE SEQUENCE [LARGE SCALE GENOMIC DNA]</scope>
    <source>
        <strain evidence="7">S6-262</strain>
    </source>
</reference>
<dbReference type="NCBIfam" id="TIGR03396">
    <property type="entry name" value="PC_PLC"/>
    <property type="match status" value="1"/>
</dbReference>
<dbReference type="EMBL" id="FOCF01000007">
    <property type="protein sequence ID" value="SEN47943.1"/>
    <property type="molecule type" value="Genomic_DNA"/>
</dbReference>
<keyword evidence="7" id="KW-1185">Reference proteome</keyword>
<keyword evidence="3" id="KW-0378">Hydrolase</keyword>
<accession>A0A1H8GVB2</accession>
<dbReference type="InterPro" id="IPR017767">
    <property type="entry name" value="PC-PLC"/>
</dbReference>
<dbReference type="Gene3D" id="3.40.720.10">
    <property type="entry name" value="Alkaline Phosphatase, subunit A"/>
    <property type="match status" value="1"/>
</dbReference>
<feature type="region of interest" description="Disordered" evidence="4">
    <location>
        <begin position="468"/>
        <end position="502"/>
    </location>
</feature>
<gene>
    <name evidence="6" type="ORF">SAMN05192583_2908</name>
</gene>
<dbReference type="InterPro" id="IPR008475">
    <property type="entry name" value="PLipase_C_C"/>
</dbReference>
<evidence type="ECO:0000259" key="5">
    <source>
        <dbReference type="Pfam" id="PF05506"/>
    </source>
</evidence>
<evidence type="ECO:0000313" key="7">
    <source>
        <dbReference type="Proteomes" id="UP000199206"/>
    </source>
</evidence>
<dbReference type="GO" id="GO:0016042">
    <property type="term" value="P:lipid catabolic process"/>
    <property type="evidence" value="ECO:0007669"/>
    <property type="project" value="InterPro"/>
</dbReference>
<feature type="domain" description="Bacterial phospholipase C C-terminal" evidence="5">
    <location>
        <begin position="497"/>
        <end position="579"/>
    </location>
</feature>
<dbReference type="InterPro" id="IPR017850">
    <property type="entry name" value="Alkaline_phosphatase_core_sf"/>
</dbReference>
<dbReference type="CDD" id="cd16014">
    <property type="entry name" value="PLC"/>
    <property type="match status" value="1"/>
</dbReference>
<dbReference type="InterPro" id="IPR007312">
    <property type="entry name" value="Phosphoesterase"/>
</dbReference>
<organism evidence="6 7">
    <name type="scientific">Sphingomonas gellani</name>
    <dbReference type="NCBI Taxonomy" id="1166340"/>
    <lineage>
        <taxon>Bacteria</taxon>
        <taxon>Pseudomonadati</taxon>
        <taxon>Pseudomonadota</taxon>
        <taxon>Alphaproteobacteria</taxon>
        <taxon>Sphingomonadales</taxon>
        <taxon>Sphingomonadaceae</taxon>
        <taxon>Sphingomonas</taxon>
    </lineage>
</organism>
<dbReference type="EC" id="3.1.4.3" evidence="2"/>
<evidence type="ECO:0000256" key="2">
    <source>
        <dbReference type="ARBA" id="ARBA00012018"/>
    </source>
</evidence>
<dbReference type="AlphaFoldDB" id="A0A1H8GVB2"/>
<evidence type="ECO:0000256" key="3">
    <source>
        <dbReference type="ARBA" id="ARBA00022801"/>
    </source>
</evidence>
<dbReference type="GO" id="GO:0034480">
    <property type="term" value="F:phosphatidylcholine phospholipase C activity"/>
    <property type="evidence" value="ECO:0007669"/>
    <property type="project" value="UniProtKB-EC"/>
</dbReference>
<dbReference type="STRING" id="1166340.SAMN05192583_2908"/>
<dbReference type="OrthoDB" id="9770871at2"/>
<dbReference type="PROSITE" id="PS51318">
    <property type="entry name" value="TAT"/>
    <property type="match status" value="1"/>
</dbReference>
<sequence>MTSDRRTFLRAALAAAASGAVGTPIARALALPARRRTGTIADVEHVVVLMQENRSFDHYFGALRGVRGFDDPRPLLLPGGRPVWEQPVTRGADMTVTPFRLNADGRHNNAMTSLDHGWRGPHETWRDYDAWIERKTALTMGYHDRRDLPFYYALADAFTICDAYHCSVFGSTNPNRMFMFTGTSGLSVGQNGRQVGSNVDDGNWTGDAARDDRAFAGYPWTTYAERLQRAGVDWRVYQEHDNYGDNALAYFSAFRGLDPSDPLYRRGRSILAGSDASNAAASEGEHIVAAIRRDVERGTLPQVSWVVAPFKVCEHPEAQGMEYGQYFTSRLLEALTADPDVWAKTVLFVTYDENDGFFDHVPPPVPPITAALGRSTVDLVGETVGTDPFGAGPRVPMMVVSPWSKGGWVSSEQFDHTSIIRFLERRFDVMEPNITPWRRAVMGDLTGTLDFAAPNRVLPAWPDTSGYPDAAKAGRAARRPAPPAHGSVARQEPGSRPARPLPYGLRSDFIVDPAGDRLMVRIDNHGLAGATLSLQSSATDEPRRFYTVGANGKLEDALPLRPGVQRILRLQGPNGYLHEVSVEALRLSGLRLEGGFDPRAKRFALRASNPGSSGKTLRFTPLRYAGDVREHVVPPGSTVGVGWDLRASGNWYDIEVRFPGSTAALMRFAGRGEDGQPGRSDPAGERA</sequence>
<dbReference type="Proteomes" id="UP000199206">
    <property type="component" value="Unassembled WGS sequence"/>
</dbReference>
<dbReference type="PANTHER" id="PTHR31956:SF1">
    <property type="entry name" value="NON-SPECIFIC PHOSPHOLIPASE C1"/>
    <property type="match status" value="1"/>
</dbReference>
<evidence type="ECO:0000313" key="6">
    <source>
        <dbReference type="EMBL" id="SEN47943.1"/>
    </source>
</evidence>
<dbReference type="Pfam" id="PF05506">
    <property type="entry name" value="PLipase_C_C"/>
    <property type="match status" value="2"/>
</dbReference>
<evidence type="ECO:0000256" key="1">
    <source>
        <dbReference type="ARBA" id="ARBA00009717"/>
    </source>
</evidence>